<sequence length="1539" mass="167901">MSDHLAQQIERLSPEKRALLAQRLRARSQGTEGGAPRITPRPRSGDERFRLSHAQERLWFLDQMNPGNAFYNIPAAIPLRFAVNAAALERALNELVRRHESLRTTFESPDGQPRQVVQPYQPRALPQTDLRERPAAERAALADRLAAEEAARPFDLERGPLFRAGLVRRADSDHLLLLTLHHIVADGWSMGVLFDELTRLYTAFTMGLPSPLAPLPVQYADYAEWQRDWLQGDALERQLAYWRSQLAELTPLQLPADRPRPPQQSYRGDHVPYAMTPRLTEAVKALAAAHGATPFMVMLAAFDALLARCTGEDDIAVGTYIANRNQREIEGLIGFFINTLVLRVSTAGEPTGRELLGRVQSACLDAYAHQDVPFAKLVYELQPERDLARNPLFQVVFHLFNAPNAVPQAAAPGEAAPAAEHRSAIFDLVFELSEEQGRYTGGVVYGTDLFDRATVERLLRHYTLLLEGLVEDPDRPVSRLPLLDAAQWRRIMQWSAKPEPGGLRAGVPALFDAQAAATPDAPAFFCGEAVLCYAELRRRADVLAAVLAARGAGPEALVAVALERSFDAVVALLAVFKCGAAFLPLDVAYPAERLQFMLDDAGARIVVTRSAWRDTYARAGVAAVCIDGELPHAPAPFPAPAFDPDRLAYVLYTSGSTGRPKGVANTHRQLMNRLEWMWRAYPFAAGEVGCQKTALNFIDALWELFGGLLRGVPAAIVPDAALRDPAALVDALARHRVTRLWLVPSLLRVLLETQPDLAERAPALRFWVASGEVLPADLYALFSRRCPGAALHNLYGTSEVWDATWYDPAEGADASWRVPIGRPIGNVECHVLDRHLQPVPIGVPGELLVGGAGLPRGYLNRPELSAERIVAHPFSDAPGAQLYRTGDLVRWRPDGLLEFIGRRDQQLKIRGFRVEPGEVETVLLSHPGVREAAVVPCDDAAGQPMLVAYVVQAAGYRGGEADGEGDAEGQEGWSAQKVAQWQSVWDDAYRRGSPDDGSGFDTSGFVSSSTGQAIPRPEIEQWVAQAVRKLLQRRPRRVLEIGCGGGLLALRVAPHCERYVGTDFSAAALGKLRALAERRALAQLTLLERAADDFSGIDEGAFDAVVIHSVAQYLPDAEHLARVLEGAVRATAGGGFVYVGDLRVLGLLEPFHAALALERAAPSTSAAALRDGVHRRLAREQELAVDPLYFHALQPRLPRVAGVRIEWKRGTIQDEFCRYRADVFLHVGAAAAAPAVTRIDWEAQKLTPADLPGVLAQAQGRPLLLRGVPNARVEEAVALAALLATPAADAPRDAGELRAWLAARPRHGVDPEALAQAAQQAGWSAELLWSGPGSDDRFDALLLHGGAAASDAEVAALQRLGGLRARALAEHTNNPLQGLFTQRLVPVLRRHLAARLPEYMVPAHFFLVDALPHTPSGKLDRRTLPMPGQDEGRSARPFVAPRTPLETQLARLWSELLGLAHISVHDHFFSDLGGHSLLATQLVSRVRQTLGRDLTLRGFFEAPTVAALATMLAASPARAADAAPIGRLARERYRDTAAR</sequence>
<name>A0AAW9Q6S9_9BURK</name>
<dbReference type="EMBL" id="JAZIBG010000009">
    <property type="protein sequence ID" value="MEF7612900.1"/>
    <property type="molecule type" value="Genomic_DNA"/>
</dbReference>
<accession>A0AAW9Q6S9</accession>
<organism evidence="7 8">
    <name type="scientific">Aquincola agrisoli</name>
    <dbReference type="NCBI Taxonomy" id="3119538"/>
    <lineage>
        <taxon>Bacteria</taxon>
        <taxon>Pseudomonadati</taxon>
        <taxon>Pseudomonadota</taxon>
        <taxon>Betaproteobacteria</taxon>
        <taxon>Burkholderiales</taxon>
        <taxon>Sphaerotilaceae</taxon>
        <taxon>Aquincola</taxon>
    </lineage>
</organism>
<dbReference type="PROSITE" id="PS00012">
    <property type="entry name" value="PHOSPHOPANTETHEINE"/>
    <property type="match status" value="1"/>
</dbReference>
<evidence type="ECO:0000256" key="4">
    <source>
        <dbReference type="ARBA" id="ARBA00022737"/>
    </source>
</evidence>
<dbReference type="InterPro" id="IPR045851">
    <property type="entry name" value="AMP-bd_C_sf"/>
</dbReference>
<dbReference type="InterPro" id="IPR009081">
    <property type="entry name" value="PP-bd_ACP"/>
</dbReference>
<feature type="region of interest" description="Disordered" evidence="5">
    <location>
        <begin position="1418"/>
        <end position="1437"/>
    </location>
</feature>
<dbReference type="InterPro" id="IPR006162">
    <property type="entry name" value="Ppantetheine_attach_site"/>
</dbReference>
<dbReference type="Pfam" id="PF00550">
    <property type="entry name" value="PP-binding"/>
    <property type="match status" value="1"/>
</dbReference>
<feature type="region of interest" description="Disordered" evidence="5">
    <location>
        <begin position="992"/>
        <end position="1012"/>
    </location>
</feature>
<dbReference type="GO" id="GO:0009403">
    <property type="term" value="P:toxin biosynthetic process"/>
    <property type="evidence" value="ECO:0007669"/>
    <property type="project" value="UniProtKB-ARBA"/>
</dbReference>
<dbReference type="InterPro" id="IPR025110">
    <property type="entry name" value="AMP-bd_C"/>
</dbReference>
<dbReference type="NCBIfam" id="TIGR01733">
    <property type="entry name" value="AA-adenyl-dom"/>
    <property type="match status" value="1"/>
</dbReference>
<feature type="region of interest" description="Disordered" evidence="5">
    <location>
        <begin position="103"/>
        <end position="125"/>
    </location>
</feature>
<evidence type="ECO:0000256" key="5">
    <source>
        <dbReference type="SAM" id="MobiDB-lite"/>
    </source>
</evidence>
<evidence type="ECO:0000313" key="8">
    <source>
        <dbReference type="Proteomes" id="UP001336250"/>
    </source>
</evidence>
<dbReference type="Pfam" id="PF00668">
    <property type="entry name" value="Condensation"/>
    <property type="match status" value="1"/>
</dbReference>
<dbReference type="GO" id="GO:0072330">
    <property type="term" value="P:monocarboxylic acid biosynthetic process"/>
    <property type="evidence" value="ECO:0007669"/>
    <property type="project" value="UniProtKB-ARBA"/>
</dbReference>
<feature type="compositionally biased region" description="Polar residues" evidence="5">
    <location>
        <begin position="1000"/>
        <end position="1012"/>
    </location>
</feature>
<dbReference type="Gene3D" id="3.40.50.150">
    <property type="entry name" value="Vaccinia Virus protein VP39"/>
    <property type="match status" value="1"/>
</dbReference>
<dbReference type="SUPFAM" id="SSF47336">
    <property type="entry name" value="ACP-like"/>
    <property type="match status" value="1"/>
</dbReference>
<dbReference type="InterPro" id="IPR029063">
    <property type="entry name" value="SAM-dependent_MTases_sf"/>
</dbReference>
<dbReference type="GO" id="GO:0031177">
    <property type="term" value="F:phosphopantetheine binding"/>
    <property type="evidence" value="ECO:0007669"/>
    <property type="project" value="InterPro"/>
</dbReference>
<comment type="caution">
    <text evidence="7">The sequence shown here is derived from an EMBL/GenBank/DDBJ whole genome shotgun (WGS) entry which is preliminary data.</text>
</comment>
<dbReference type="PIRSF" id="PIRSF001617">
    <property type="entry name" value="Alpha-AR"/>
    <property type="match status" value="1"/>
</dbReference>
<comment type="cofactor">
    <cofactor evidence="1">
        <name>pantetheine 4'-phosphate</name>
        <dbReference type="ChEBI" id="CHEBI:47942"/>
    </cofactor>
</comment>
<dbReference type="InterPro" id="IPR013217">
    <property type="entry name" value="Methyltransf_12"/>
</dbReference>
<dbReference type="SUPFAM" id="SSF52777">
    <property type="entry name" value="CoA-dependent acyltransferases"/>
    <property type="match status" value="2"/>
</dbReference>
<dbReference type="FunFam" id="2.30.38.10:FF:000001">
    <property type="entry name" value="Non-ribosomal peptide synthetase PvdI"/>
    <property type="match status" value="1"/>
</dbReference>
<dbReference type="InterPro" id="IPR001242">
    <property type="entry name" value="Condensation_dom"/>
</dbReference>
<dbReference type="Proteomes" id="UP001336250">
    <property type="component" value="Unassembled WGS sequence"/>
</dbReference>
<reference evidence="7 8" key="1">
    <citation type="submission" date="2024-02" db="EMBL/GenBank/DDBJ databases">
        <title>Genome sequence of Aquincola sp. MAHUQ-54.</title>
        <authorList>
            <person name="Huq M.A."/>
        </authorList>
    </citation>
    <scope>NUCLEOTIDE SEQUENCE [LARGE SCALE GENOMIC DNA]</scope>
    <source>
        <strain evidence="7 8">MAHUQ-54</strain>
    </source>
</reference>
<feature type="region of interest" description="Disordered" evidence="5">
    <location>
        <begin position="25"/>
        <end position="47"/>
    </location>
</feature>
<dbReference type="InterPro" id="IPR023213">
    <property type="entry name" value="CAT-like_dom_sf"/>
</dbReference>
<dbReference type="FunFam" id="3.40.50.980:FF:000001">
    <property type="entry name" value="Non-ribosomal peptide synthetase"/>
    <property type="match status" value="1"/>
</dbReference>
<dbReference type="Gene3D" id="2.30.38.10">
    <property type="entry name" value="Luciferase, Domain 3"/>
    <property type="match status" value="1"/>
</dbReference>
<dbReference type="FunFam" id="1.10.1200.10:FF:000016">
    <property type="entry name" value="Non-ribosomal peptide synthase"/>
    <property type="match status" value="1"/>
</dbReference>
<dbReference type="PROSITE" id="PS50075">
    <property type="entry name" value="CARRIER"/>
    <property type="match status" value="1"/>
</dbReference>
<dbReference type="Gene3D" id="3.30.300.30">
    <property type="match status" value="2"/>
</dbReference>
<dbReference type="PROSITE" id="PS00455">
    <property type="entry name" value="AMP_BINDING"/>
    <property type="match status" value="1"/>
</dbReference>
<dbReference type="CDD" id="cd05930">
    <property type="entry name" value="A_NRPS"/>
    <property type="match status" value="1"/>
</dbReference>
<dbReference type="SMART" id="SM00823">
    <property type="entry name" value="PKS_PP"/>
    <property type="match status" value="1"/>
</dbReference>
<dbReference type="GO" id="GO:0003824">
    <property type="term" value="F:catalytic activity"/>
    <property type="evidence" value="ECO:0007669"/>
    <property type="project" value="InterPro"/>
</dbReference>
<dbReference type="SUPFAM" id="SSF56801">
    <property type="entry name" value="Acetyl-CoA synthetase-like"/>
    <property type="match status" value="1"/>
</dbReference>
<dbReference type="GO" id="GO:0005829">
    <property type="term" value="C:cytosol"/>
    <property type="evidence" value="ECO:0007669"/>
    <property type="project" value="TreeGrafter"/>
</dbReference>
<proteinExistence type="predicted"/>
<dbReference type="CDD" id="cd19531">
    <property type="entry name" value="LCL_NRPS-like"/>
    <property type="match status" value="1"/>
</dbReference>
<dbReference type="Pfam" id="PF13193">
    <property type="entry name" value="AMP-binding_C"/>
    <property type="match status" value="1"/>
</dbReference>
<evidence type="ECO:0000256" key="2">
    <source>
        <dbReference type="ARBA" id="ARBA00022450"/>
    </source>
</evidence>
<feature type="domain" description="Carrier" evidence="6">
    <location>
        <begin position="1440"/>
        <end position="1516"/>
    </location>
</feature>
<dbReference type="SUPFAM" id="SSF53335">
    <property type="entry name" value="S-adenosyl-L-methionine-dependent methyltransferases"/>
    <property type="match status" value="1"/>
</dbReference>
<dbReference type="InterPro" id="IPR010071">
    <property type="entry name" value="AA_adenyl_dom"/>
</dbReference>
<dbReference type="InterPro" id="IPR000873">
    <property type="entry name" value="AMP-dep_synth/lig_dom"/>
</dbReference>
<evidence type="ECO:0000313" key="7">
    <source>
        <dbReference type="EMBL" id="MEF7612900.1"/>
    </source>
</evidence>
<dbReference type="Pfam" id="PF08242">
    <property type="entry name" value="Methyltransf_12"/>
    <property type="match status" value="1"/>
</dbReference>
<keyword evidence="4" id="KW-0677">Repeat</keyword>
<dbReference type="Gene3D" id="3.40.50.980">
    <property type="match status" value="2"/>
</dbReference>
<dbReference type="InterPro" id="IPR036736">
    <property type="entry name" value="ACP-like_sf"/>
</dbReference>
<dbReference type="RefSeq" id="WP_332287804.1">
    <property type="nucleotide sequence ID" value="NZ_JAZIBG010000009.1"/>
</dbReference>
<keyword evidence="3" id="KW-0597">Phosphoprotein</keyword>
<dbReference type="GO" id="GO:0043041">
    <property type="term" value="P:amino acid activation for nonribosomal peptide biosynthetic process"/>
    <property type="evidence" value="ECO:0007669"/>
    <property type="project" value="TreeGrafter"/>
</dbReference>
<dbReference type="Gene3D" id="3.40.50.1820">
    <property type="entry name" value="alpha/beta hydrolase"/>
    <property type="match status" value="1"/>
</dbReference>
<protein>
    <submittedName>
        <fullName evidence="7">Amino acid adenylation domain-containing protein</fullName>
    </submittedName>
</protein>
<dbReference type="PANTHER" id="PTHR45527">
    <property type="entry name" value="NONRIBOSOMAL PEPTIDE SYNTHETASE"/>
    <property type="match status" value="1"/>
</dbReference>
<dbReference type="InterPro" id="IPR029058">
    <property type="entry name" value="AB_hydrolase_fold"/>
</dbReference>
<dbReference type="CDD" id="cd02440">
    <property type="entry name" value="AdoMet_MTases"/>
    <property type="match status" value="1"/>
</dbReference>
<dbReference type="InterPro" id="IPR020806">
    <property type="entry name" value="PKS_PP-bd"/>
</dbReference>
<evidence type="ECO:0000256" key="3">
    <source>
        <dbReference type="ARBA" id="ARBA00022553"/>
    </source>
</evidence>
<dbReference type="FunFam" id="3.30.559.10:FF:000012">
    <property type="entry name" value="Non-ribosomal peptide synthetase"/>
    <property type="match status" value="1"/>
</dbReference>
<dbReference type="Gene3D" id="3.30.559.10">
    <property type="entry name" value="Chloramphenicol acetyltransferase-like domain"/>
    <property type="match status" value="1"/>
</dbReference>
<feature type="compositionally biased region" description="Low complexity" evidence="5">
    <location>
        <begin position="112"/>
        <end position="123"/>
    </location>
</feature>
<dbReference type="Pfam" id="PF00501">
    <property type="entry name" value="AMP-binding"/>
    <property type="match status" value="1"/>
</dbReference>
<evidence type="ECO:0000256" key="1">
    <source>
        <dbReference type="ARBA" id="ARBA00001957"/>
    </source>
</evidence>
<keyword evidence="2" id="KW-0596">Phosphopantetheine</keyword>
<evidence type="ECO:0000259" key="6">
    <source>
        <dbReference type="PROSITE" id="PS50075"/>
    </source>
</evidence>
<dbReference type="InterPro" id="IPR020845">
    <property type="entry name" value="AMP-binding_CS"/>
</dbReference>
<keyword evidence="8" id="KW-1185">Reference proteome</keyword>
<dbReference type="Gene3D" id="3.30.559.30">
    <property type="entry name" value="Nonribosomal peptide synthetase, condensation domain"/>
    <property type="match status" value="1"/>
</dbReference>
<dbReference type="PANTHER" id="PTHR45527:SF1">
    <property type="entry name" value="FATTY ACID SYNTHASE"/>
    <property type="match status" value="1"/>
</dbReference>
<gene>
    <name evidence="7" type="ORF">V4F39_03185</name>
</gene>